<name>E9FV31_DAPPU</name>
<dbReference type="AlphaFoldDB" id="E9FV31"/>
<reference evidence="1 2" key="1">
    <citation type="journal article" date="2011" name="Science">
        <title>The ecoresponsive genome of Daphnia pulex.</title>
        <authorList>
            <person name="Colbourne J.K."/>
            <person name="Pfrender M.E."/>
            <person name="Gilbert D."/>
            <person name="Thomas W.K."/>
            <person name="Tucker A."/>
            <person name="Oakley T.H."/>
            <person name="Tokishita S."/>
            <person name="Aerts A."/>
            <person name="Arnold G.J."/>
            <person name="Basu M.K."/>
            <person name="Bauer D.J."/>
            <person name="Caceres C.E."/>
            <person name="Carmel L."/>
            <person name="Casola C."/>
            <person name="Choi J.H."/>
            <person name="Detter J.C."/>
            <person name="Dong Q."/>
            <person name="Dusheyko S."/>
            <person name="Eads B.D."/>
            <person name="Frohlich T."/>
            <person name="Geiler-Samerotte K.A."/>
            <person name="Gerlach D."/>
            <person name="Hatcher P."/>
            <person name="Jogdeo S."/>
            <person name="Krijgsveld J."/>
            <person name="Kriventseva E.V."/>
            <person name="Kultz D."/>
            <person name="Laforsch C."/>
            <person name="Lindquist E."/>
            <person name="Lopez J."/>
            <person name="Manak J.R."/>
            <person name="Muller J."/>
            <person name="Pangilinan J."/>
            <person name="Patwardhan R.P."/>
            <person name="Pitluck S."/>
            <person name="Pritham E.J."/>
            <person name="Rechtsteiner A."/>
            <person name="Rho M."/>
            <person name="Rogozin I.B."/>
            <person name="Sakarya O."/>
            <person name="Salamov A."/>
            <person name="Schaack S."/>
            <person name="Shapiro H."/>
            <person name="Shiga Y."/>
            <person name="Skalitzky C."/>
            <person name="Smith Z."/>
            <person name="Souvorov A."/>
            <person name="Sung W."/>
            <person name="Tang Z."/>
            <person name="Tsuchiya D."/>
            <person name="Tu H."/>
            <person name="Vos H."/>
            <person name="Wang M."/>
            <person name="Wolf Y.I."/>
            <person name="Yamagata H."/>
            <person name="Yamada T."/>
            <person name="Ye Y."/>
            <person name="Shaw J.R."/>
            <person name="Andrews J."/>
            <person name="Crease T.J."/>
            <person name="Tang H."/>
            <person name="Lucas S.M."/>
            <person name="Robertson H.M."/>
            <person name="Bork P."/>
            <person name="Koonin E.V."/>
            <person name="Zdobnov E.M."/>
            <person name="Grigoriev I.V."/>
            <person name="Lynch M."/>
            <person name="Boore J.L."/>
        </authorList>
    </citation>
    <scope>NUCLEOTIDE SEQUENCE [LARGE SCALE GENOMIC DNA]</scope>
</reference>
<dbReference type="KEGG" id="dpx:DAPPUDRAFT_233545"/>
<dbReference type="EMBL" id="GL732525">
    <property type="protein sequence ID" value="EFX89178.1"/>
    <property type="molecule type" value="Genomic_DNA"/>
</dbReference>
<sequence>MLIFLLRSPLPAAPAPAPAPAPIGCHYMHEFCTITNPDPEQPSPSVEIADEELVTQKQVKLANIKVGALAVASGEEVKKHCCLRSCGCALRPLRQK</sequence>
<gene>
    <name evidence="1" type="ORF">DAPPUDRAFT_233545</name>
</gene>
<organism evidence="1 2">
    <name type="scientific">Daphnia pulex</name>
    <name type="common">Water flea</name>
    <dbReference type="NCBI Taxonomy" id="6669"/>
    <lineage>
        <taxon>Eukaryota</taxon>
        <taxon>Metazoa</taxon>
        <taxon>Ecdysozoa</taxon>
        <taxon>Arthropoda</taxon>
        <taxon>Crustacea</taxon>
        <taxon>Branchiopoda</taxon>
        <taxon>Diplostraca</taxon>
        <taxon>Cladocera</taxon>
        <taxon>Anomopoda</taxon>
        <taxon>Daphniidae</taxon>
        <taxon>Daphnia</taxon>
    </lineage>
</organism>
<accession>E9FV31</accession>
<proteinExistence type="predicted"/>
<evidence type="ECO:0000313" key="1">
    <source>
        <dbReference type="EMBL" id="EFX89178.1"/>
    </source>
</evidence>
<protein>
    <submittedName>
        <fullName evidence="1">Uncharacterized protein</fullName>
    </submittedName>
</protein>
<keyword evidence="2" id="KW-1185">Reference proteome</keyword>
<dbReference type="HOGENOM" id="CLU_2361847_0_0_1"/>
<dbReference type="InParanoid" id="E9FV31"/>
<dbReference type="Proteomes" id="UP000000305">
    <property type="component" value="Unassembled WGS sequence"/>
</dbReference>
<evidence type="ECO:0000313" key="2">
    <source>
        <dbReference type="Proteomes" id="UP000000305"/>
    </source>
</evidence>